<proteinExistence type="predicted"/>
<evidence type="ECO:0000313" key="1">
    <source>
        <dbReference type="EMBL" id="KAA1122769.1"/>
    </source>
</evidence>
<reference evidence="1 2" key="1">
    <citation type="submission" date="2019-05" db="EMBL/GenBank/DDBJ databases">
        <title>Emergence of the Ug99 lineage of the wheat stem rust pathogen through somatic hybridization.</title>
        <authorList>
            <person name="Li F."/>
            <person name="Upadhyaya N.M."/>
            <person name="Sperschneider J."/>
            <person name="Matny O."/>
            <person name="Nguyen-Phuc H."/>
            <person name="Mago R."/>
            <person name="Raley C."/>
            <person name="Miller M.E."/>
            <person name="Silverstein K.A.T."/>
            <person name="Henningsen E."/>
            <person name="Hirsch C.D."/>
            <person name="Visser B."/>
            <person name="Pretorius Z.A."/>
            <person name="Steffenson B.J."/>
            <person name="Schwessinger B."/>
            <person name="Dodds P.N."/>
            <person name="Figueroa M."/>
        </authorList>
    </citation>
    <scope>NUCLEOTIDE SEQUENCE [LARGE SCALE GENOMIC DNA]</scope>
    <source>
        <strain evidence="1 2">Ug99</strain>
    </source>
</reference>
<gene>
    <name evidence="1" type="ORF">PGTUg99_007613</name>
</gene>
<comment type="caution">
    <text evidence="1">The sequence shown here is derived from an EMBL/GenBank/DDBJ whole genome shotgun (WGS) entry which is preliminary data.</text>
</comment>
<sequence length="612" mass="70256">SQLYSKCIEPVFRQFEKDNKKIIKLKIPQHIEFNNPNLQIIPTIQFKKSYNKIEINGKKLSEECANAIYEYNDEDKQKKIGLPNPWRQKADGKIIRHVPITLYSDDTSGNVSKKFNKHISFYFTLSGLPPHISNQEYNCHFLSTSNRASVLEISEQIVKEMNDITRNGFVAFDSSIMEEVLVTGIVLCFLADSPMHAEITNTPNPGTSLNPCRMCTLHAEGKDKRNTPEFVQQFLMINPDGSEKQKKNLRIRELMEKLEEKEPESLFNSFLELEGFDGVQDTPVEILHVVLLGIVKYLARDMGKNLTETQKDEFVGRIQSFNTQALDIPPINANSMMKHIKSLVGKEFKVLVQAAPFTFFQFLSPERKAIWTAVCQLVPFIFITKIENMQEYITRLKIYIKNFLYHAIQTTAQWVNKPKFHHLKHLPESILRFGSASLFSTEKFESFNGILRNASIHSNKQSAGRDIAITFSNYYSDRFLLSGGYIYDHSTQTHSTASQDVLNVFQNNIVIRKSLGYSLQASNPLPPQEFPFVKKVNVILEDQLEVPQQLIEHCSSHNIRQVSQVQLNKHDVLEKGYFVVNCLLDLSNTYGNFTQEQDQSSIFISTNSNSWE</sequence>
<dbReference type="Proteomes" id="UP000325313">
    <property type="component" value="Unassembled WGS sequence"/>
</dbReference>
<evidence type="ECO:0000313" key="2">
    <source>
        <dbReference type="Proteomes" id="UP000325313"/>
    </source>
</evidence>
<dbReference type="AlphaFoldDB" id="A0A5B0RBN8"/>
<dbReference type="EMBL" id="VDEP01000217">
    <property type="protein sequence ID" value="KAA1122769.1"/>
    <property type="molecule type" value="Genomic_DNA"/>
</dbReference>
<organism evidence="1 2">
    <name type="scientific">Puccinia graminis f. sp. tritici</name>
    <dbReference type="NCBI Taxonomy" id="56615"/>
    <lineage>
        <taxon>Eukaryota</taxon>
        <taxon>Fungi</taxon>
        <taxon>Dikarya</taxon>
        <taxon>Basidiomycota</taxon>
        <taxon>Pucciniomycotina</taxon>
        <taxon>Pucciniomycetes</taxon>
        <taxon>Pucciniales</taxon>
        <taxon>Pucciniaceae</taxon>
        <taxon>Puccinia</taxon>
    </lineage>
</organism>
<name>A0A5B0RBN8_PUCGR</name>
<dbReference type="PANTHER" id="PTHR31912:SF34">
    <property type="entry name" value="NOTOCHORD-RELATED PROTEIN"/>
    <property type="match status" value="1"/>
</dbReference>
<accession>A0A5B0RBN8</accession>
<protein>
    <submittedName>
        <fullName evidence="1">Uncharacterized protein</fullName>
    </submittedName>
</protein>
<feature type="non-terminal residue" evidence="1">
    <location>
        <position position="1"/>
    </location>
</feature>
<dbReference type="PANTHER" id="PTHR31912">
    <property type="entry name" value="IP13529P"/>
    <property type="match status" value="1"/>
</dbReference>